<evidence type="ECO:0000313" key="4">
    <source>
        <dbReference type="EMBL" id="GAA1587235.1"/>
    </source>
</evidence>
<dbReference type="SUPFAM" id="SSF46894">
    <property type="entry name" value="C-terminal effector domain of the bipartite response regulators"/>
    <property type="match status" value="1"/>
</dbReference>
<dbReference type="PANTHER" id="PTHR16305:SF35">
    <property type="entry name" value="TRANSCRIPTIONAL ACTIVATOR DOMAIN"/>
    <property type="match status" value="1"/>
</dbReference>
<comment type="caution">
    <text evidence="4">The sequence shown here is derived from an EMBL/GenBank/DDBJ whole genome shotgun (WGS) entry which is preliminary data.</text>
</comment>
<dbReference type="CDD" id="cd06170">
    <property type="entry name" value="LuxR_C_like"/>
    <property type="match status" value="1"/>
</dbReference>
<dbReference type="InterPro" id="IPR000792">
    <property type="entry name" value="Tscrpt_reg_LuxR_C"/>
</dbReference>
<dbReference type="EMBL" id="BAAAOS010000032">
    <property type="protein sequence ID" value="GAA1587235.1"/>
    <property type="molecule type" value="Genomic_DNA"/>
</dbReference>
<keyword evidence="1" id="KW-0547">Nucleotide-binding</keyword>
<reference evidence="4 5" key="1">
    <citation type="journal article" date="2019" name="Int. J. Syst. Evol. Microbiol.">
        <title>The Global Catalogue of Microorganisms (GCM) 10K type strain sequencing project: providing services to taxonomists for standard genome sequencing and annotation.</title>
        <authorList>
            <consortium name="The Broad Institute Genomics Platform"/>
            <consortium name="The Broad Institute Genome Sequencing Center for Infectious Disease"/>
            <person name="Wu L."/>
            <person name="Ma J."/>
        </authorList>
    </citation>
    <scope>NUCLEOTIDE SEQUENCE [LARGE SCALE GENOMIC DNA]</scope>
    <source>
        <strain evidence="4 5">JCM 14969</strain>
    </source>
</reference>
<proteinExistence type="predicted"/>
<evidence type="ECO:0000259" key="3">
    <source>
        <dbReference type="PROSITE" id="PS50043"/>
    </source>
</evidence>
<organism evidence="4 5">
    <name type="scientific">Kribbella sancticallisti</name>
    <dbReference type="NCBI Taxonomy" id="460087"/>
    <lineage>
        <taxon>Bacteria</taxon>
        <taxon>Bacillati</taxon>
        <taxon>Actinomycetota</taxon>
        <taxon>Actinomycetes</taxon>
        <taxon>Propionibacteriales</taxon>
        <taxon>Kribbellaceae</taxon>
        <taxon>Kribbella</taxon>
    </lineage>
</organism>
<dbReference type="InterPro" id="IPR016032">
    <property type="entry name" value="Sig_transdc_resp-reg_C-effctor"/>
</dbReference>
<evidence type="ECO:0000313" key="5">
    <source>
        <dbReference type="Proteomes" id="UP001500393"/>
    </source>
</evidence>
<sequence>MRAAGVESEMEIAYGGLHQLCGRLGERLSDPRYEALTTAFGISSGQPPDRFVVGLAVLNLLTEVAEGKPLICLIDDAQWLDRISAQTLAFVARRLLAERVAIVFAVRAPEDSRELAGLPELDVRGLGYSDARALLDRSITVVVDEHVRDRFVAETRGNPLALIELPGAMPAGQVAGGFGLPVVRPLARRIEDGFVRRLQPLPSETRRLLLTAAAEPVGDAPLLWRAAERLGIEPGAAAVAESAGLIEIGARVRFRHPLIRSAVYRAASGEDRRSVHLALAEATDGRRDPDRRAWHNAYAAVGLDEPVAGELEGAAARAQSRGGVAAAAAFLARAAELTPGPGRRAERTLAAADAKFRAGEPDAAYDLLAAAEIGPMDDLQRARLARLRAQIVFAHGRGSEAGPLLLDAANQLEALNDPAARETYLEALGAAIFVGRLGSLRGIQEAAEAARAARPAVPPPGSMDLLLDGMATRFTAGYAAAVPQLRKALEAFRQEAQTNEVTLLRWLWLACPVAPEPIAPDLWDDDAWHELAGRAVKLARGVGALGVLPMALSYRAGVHLHAGEFAAAAALVTEAEAIAEATGNAPLGYTRLLLAAWRGEEAPAMRLVEAQIKDATLRSEGRALGLAAHVTAVLYNGLSRYDLALGAARQACEHEDLGFFGSSLAELIEAAVRSDDAESAAEALRQLEDRTLAAGTDWALGILARSRALLAGGRQADALYQEAIDRLGRTRIVVQHARAHLLYGEWLRREQRRQDARWHLRLAHERLSEIGATAFAERAGRELAATGATARSRTVERRELLTAQEAQIAHLAADGLTNQEIGTQLFLSRHTVEWHLRKVFTKLAISSRKQLNAPLIDAVSPISAG</sequence>
<dbReference type="PROSITE" id="PS50043">
    <property type="entry name" value="HTH_LUXR_2"/>
    <property type="match status" value="1"/>
</dbReference>
<protein>
    <submittedName>
        <fullName evidence="4">LuxR family transcriptional regulator</fullName>
    </submittedName>
</protein>
<evidence type="ECO:0000256" key="1">
    <source>
        <dbReference type="ARBA" id="ARBA00022741"/>
    </source>
</evidence>
<gene>
    <name evidence="4" type="ORF">GCM10009789_45960</name>
</gene>
<dbReference type="InterPro" id="IPR036388">
    <property type="entry name" value="WH-like_DNA-bd_sf"/>
</dbReference>
<feature type="domain" description="HTH luxR-type" evidence="3">
    <location>
        <begin position="794"/>
        <end position="859"/>
    </location>
</feature>
<name>A0ABN2DUW4_9ACTN</name>
<dbReference type="Gene3D" id="1.10.10.10">
    <property type="entry name" value="Winged helix-like DNA-binding domain superfamily/Winged helix DNA-binding domain"/>
    <property type="match status" value="1"/>
</dbReference>
<keyword evidence="2" id="KW-0067">ATP-binding</keyword>
<dbReference type="SMART" id="SM00421">
    <property type="entry name" value="HTH_LUXR"/>
    <property type="match status" value="1"/>
</dbReference>
<keyword evidence="5" id="KW-1185">Reference proteome</keyword>
<accession>A0ABN2DUW4</accession>
<dbReference type="PANTHER" id="PTHR16305">
    <property type="entry name" value="TESTICULAR SOLUBLE ADENYLYL CYCLASE"/>
    <property type="match status" value="1"/>
</dbReference>
<evidence type="ECO:0000256" key="2">
    <source>
        <dbReference type="ARBA" id="ARBA00022840"/>
    </source>
</evidence>
<dbReference type="Proteomes" id="UP001500393">
    <property type="component" value="Unassembled WGS sequence"/>
</dbReference>
<dbReference type="PRINTS" id="PR00038">
    <property type="entry name" value="HTHLUXR"/>
</dbReference>
<dbReference type="Pfam" id="PF00196">
    <property type="entry name" value="GerE"/>
    <property type="match status" value="1"/>
</dbReference>